<protein>
    <submittedName>
        <fullName evidence="7">AI-2E family transporter</fullName>
    </submittedName>
</protein>
<keyword evidence="8" id="KW-1185">Reference proteome</keyword>
<evidence type="ECO:0000256" key="5">
    <source>
        <dbReference type="ARBA" id="ARBA00023136"/>
    </source>
</evidence>
<feature type="transmembrane region" description="Helical" evidence="6">
    <location>
        <begin position="236"/>
        <end position="261"/>
    </location>
</feature>
<evidence type="ECO:0000256" key="3">
    <source>
        <dbReference type="ARBA" id="ARBA00022692"/>
    </source>
</evidence>
<accession>A0ABT0YVU0</accession>
<keyword evidence="3 6" id="KW-0812">Transmembrane</keyword>
<organism evidence="7 8">
    <name type="scientific">Caldimonas mangrovi</name>
    <dbReference type="NCBI Taxonomy" id="2944811"/>
    <lineage>
        <taxon>Bacteria</taxon>
        <taxon>Pseudomonadati</taxon>
        <taxon>Pseudomonadota</taxon>
        <taxon>Betaproteobacteria</taxon>
        <taxon>Burkholderiales</taxon>
        <taxon>Sphaerotilaceae</taxon>
        <taxon>Caldimonas</taxon>
    </lineage>
</organism>
<evidence type="ECO:0000256" key="1">
    <source>
        <dbReference type="ARBA" id="ARBA00004141"/>
    </source>
</evidence>
<evidence type="ECO:0000313" key="8">
    <source>
        <dbReference type="Proteomes" id="UP001165541"/>
    </source>
</evidence>
<gene>
    <name evidence="7" type="ORF">M8A51_24515</name>
</gene>
<feature type="transmembrane region" description="Helical" evidence="6">
    <location>
        <begin position="66"/>
        <end position="94"/>
    </location>
</feature>
<sequence length="376" mass="40335">MGPPAALPPRGGIPPWVGQALLVLAVVFLLRAAKVVLLPVALAVVFTFVLAPPVRRLRSLGVPPALGAGLVLGALVAALLLFGSTLVTPAAAWWERAPSNLHQVMEALERLRAALPGSNARVDPNPSPLEALAVREQLRNEGMALTRVVLGQFWYFTVSSAATVILLFFLLATEYHLVSRGIEAIARPRARALVLSGIREAQRDIGRFLTTMTLLNIGLGVATGLALQAIGLPNPILWGTLAAVLNFIFYIGPVVMTVLLLMAGITSFVDAGLMLAPALAFLALNALESNLVGPWLMGRRLRLNPVFVFLSVMLWGWVWGMAGALIAVPMLLALRTVCRRVPRMKIVCAFINEVDPTPLPLAALLDAPGRDRRPRV</sequence>
<feature type="transmembrane region" description="Helical" evidence="6">
    <location>
        <begin position="153"/>
        <end position="172"/>
    </location>
</feature>
<comment type="subcellular location">
    <subcellularLocation>
        <location evidence="1">Membrane</location>
        <topology evidence="1">Multi-pass membrane protein</topology>
    </subcellularLocation>
</comment>
<evidence type="ECO:0000256" key="2">
    <source>
        <dbReference type="ARBA" id="ARBA00009773"/>
    </source>
</evidence>
<dbReference type="Proteomes" id="UP001165541">
    <property type="component" value="Unassembled WGS sequence"/>
</dbReference>
<keyword evidence="4 6" id="KW-1133">Transmembrane helix</keyword>
<feature type="transmembrane region" description="Helical" evidence="6">
    <location>
        <begin position="36"/>
        <end position="54"/>
    </location>
</feature>
<evidence type="ECO:0000313" key="7">
    <source>
        <dbReference type="EMBL" id="MCM5682708.1"/>
    </source>
</evidence>
<dbReference type="InterPro" id="IPR002549">
    <property type="entry name" value="AI-2E-like"/>
</dbReference>
<feature type="transmembrane region" description="Helical" evidence="6">
    <location>
        <begin position="208"/>
        <end position="230"/>
    </location>
</feature>
<evidence type="ECO:0000256" key="6">
    <source>
        <dbReference type="SAM" id="Phobius"/>
    </source>
</evidence>
<name>A0ABT0YVU0_9BURK</name>
<feature type="transmembrane region" description="Helical" evidence="6">
    <location>
        <begin position="268"/>
        <end position="287"/>
    </location>
</feature>
<dbReference type="RefSeq" id="WP_251781252.1">
    <property type="nucleotide sequence ID" value="NZ_JAMKFE010000022.1"/>
</dbReference>
<dbReference type="EMBL" id="JAMKFE010000022">
    <property type="protein sequence ID" value="MCM5682708.1"/>
    <property type="molecule type" value="Genomic_DNA"/>
</dbReference>
<comment type="similarity">
    <text evidence="2">Belongs to the autoinducer-2 exporter (AI-2E) (TC 2.A.86) family.</text>
</comment>
<proteinExistence type="inferred from homology"/>
<reference evidence="7" key="1">
    <citation type="submission" date="2022-05" db="EMBL/GenBank/DDBJ databases">
        <title>Schlegelella sp. nov., isolated from mangrove soil.</title>
        <authorList>
            <person name="Liu Y."/>
            <person name="Ge X."/>
            <person name="Liu W."/>
        </authorList>
    </citation>
    <scope>NUCLEOTIDE SEQUENCE</scope>
    <source>
        <strain evidence="7">S2-27</strain>
    </source>
</reference>
<keyword evidence="5 6" id="KW-0472">Membrane</keyword>
<dbReference type="Pfam" id="PF01594">
    <property type="entry name" value="AI-2E_transport"/>
    <property type="match status" value="1"/>
</dbReference>
<feature type="transmembrane region" description="Helical" evidence="6">
    <location>
        <begin position="307"/>
        <end position="334"/>
    </location>
</feature>
<comment type="caution">
    <text evidence="7">The sequence shown here is derived from an EMBL/GenBank/DDBJ whole genome shotgun (WGS) entry which is preliminary data.</text>
</comment>
<evidence type="ECO:0000256" key="4">
    <source>
        <dbReference type="ARBA" id="ARBA00022989"/>
    </source>
</evidence>